<comment type="caution">
    <text evidence="2">The sequence shown here is derived from an EMBL/GenBank/DDBJ whole genome shotgun (WGS) entry which is preliminary data.</text>
</comment>
<dbReference type="PANTHER" id="PTHR30188">
    <property type="entry name" value="ABC TRANSPORTER PERMEASE PROTEIN-RELATED"/>
    <property type="match status" value="1"/>
</dbReference>
<name>A0ABV1RDA3_9ALTE</name>
<feature type="transmembrane region" description="Helical" evidence="1">
    <location>
        <begin position="171"/>
        <end position="190"/>
    </location>
</feature>
<sequence>MIGLVGHYTRSFVTYMGDITGLLTLTIKEIKHLTHPARRAIFFFLFKRQLFNTGVRAIGINTAIAIIIGSLMMARLFALLPPGKSMAEFYANFFVIVVIRELGPLISGIILIARSATAITAEIGHLKLYNEFEVLQAQKMSPIFIFLLPVFFAFPLSLLLMFIFFNAVSILSAYFVILLDDPTLSFTFFLSAILSKITMLEVIITLCKALIGGSLIGLISLHFSGKVGGRFTDISRAISSSTTAQLIAFFTLNVGLSLLAYQL</sequence>
<keyword evidence="1" id="KW-1133">Transmembrane helix</keyword>
<keyword evidence="3" id="KW-1185">Reference proteome</keyword>
<feature type="transmembrane region" description="Helical" evidence="1">
    <location>
        <begin position="202"/>
        <end position="223"/>
    </location>
</feature>
<feature type="transmembrane region" description="Helical" evidence="1">
    <location>
        <begin position="57"/>
        <end position="77"/>
    </location>
</feature>
<dbReference type="Proteomes" id="UP001467690">
    <property type="component" value="Unassembled WGS sequence"/>
</dbReference>
<dbReference type="Pfam" id="PF02405">
    <property type="entry name" value="MlaE"/>
    <property type="match status" value="1"/>
</dbReference>
<protein>
    <submittedName>
        <fullName evidence="2">ABC transporter permease</fullName>
    </submittedName>
</protein>
<keyword evidence="1" id="KW-0472">Membrane</keyword>
<keyword evidence="1" id="KW-0812">Transmembrane</keyword>
<organism evidence="2 3">
    <name type="scientific">Catenovulum sediminis</name>
    <dbReference type="NCBI Taxonomy" id="1740262"/>
    <lineage>
        <taxon>Bacteria</taxon>
        <taxon>Pseudomonadati</taxon>
        <taxon>Pseudomonadota</taxon>
        <taxon>Gammaproteobacteria</taxon>
        <taxon>Alteromonadales</taxon>
        <taxon>Alteromonadaceae</taxon>
        <taxon>Catenovulum</taxon>
    </lineage>
</organism>
<dbReference type="EMBL" id="JBELOE010000076">
    <property type="protein sequence ID" value="MER2490877.1"/>
    <property type="molecule type" value="Genomic_DNA"/>
</dbReference>
<proteinExistence type="predicted"/>
<gene>
    <name evidence="2" type="ORF">ABS311_03145</name>
</gene>
<dbReference type="RefSeq" id="WP_350400681.1">
    <property type="nucleotide sequence ID" value="NZ_JBELOE010000076.1"/>
</dbReference>
<feature type="transmembrane region" description="Helical" evidence="1">
    <location>
        <begin position="143"/>
        <end position="165"/>
    </location>
</feature>
<evidence type="ECO:0000313" key="2">
    <source>
        <dbReference type="EMBL" id="MER2490877.1"/>
    </source>
</evidence>
<dbReference type="PANTHER" id="PTHR30188:SF4">
    <property type="entry name" value="PROTEIN TRIGALACTOSYLDIACYLGLYCEROL 1, CHLOROPLASTIC"/>
    <property type="match status" value="1"/>
</dbReference>
<feature type="transmembrane region" description="Helical" evidence="1">
    <location>
        <begin position="89"/>
        <end position="113"/>
    </location>
</feature>
<reference evidence="2 3" key="1">
    <citation type="submission" date="2024-06" db="EMBL/GenBank/DDBJ databases">
        <authorList>
            <person name="Chen R.Y."/>
        </authorList>
    </citation>
    <scope>NUCLEOTIDE SEQUENCE [LARGE SCALE GENOMIC DNA]</scope>
    <source>
        <strain evidence="2 3">D2</strain>
    </source>
</reference>
<evidence type="ECO:0000256" key="1">
    <source>
        <dbReference type="SAM" id="Phobius"/>
    </source>
</evidence>
<accession>A0ABV1RDA3</accession>
<feature type="transmembrane region" description="Helical" evidence="1">
    <location>
        <begin position="243"/>
        <end position="261"/>
    </location>
</feature>
<dbReference type="InterPro" id="IPR030802">
    <property type="entry name" value="Permease_MalE"/>
</dbReference>
<evidence type="ECO:0000313" key="3">
    <source>
        <dbReference type="Proteomes" id="UP001467690"/>
    </source>
</evidence>